<dbReference type="EMBL" id="KE651167">
    <property type="protein sequence ID" value="EEB09078.1"/>
    <property type="molecule type" value="Genomic_DNA"/>
</dbReference>
<dbReference type="STRING" id="402676.B6K6C4"/>
<protein>
    <submittedName>
        <fullName evidence="2">RNA-silencing factor Ers1</fullName>
    </submittedName>
</protein>
<dbReference type="GeneID" id="7052516"/>
<dbReference type="OMA" id="AMIENSQ"/>
<keyword evidence="4" id="KW-1185">Reference proteome</keyword>
<feature type="region of interest" description="Disordered" evidence="1">
    <location>
        <begin position="328"/>
        <end position="350"/>
    </location>
</feature>
<dbReference type="JaponicusDB" id="SJAG_04253">
    <property type="gene designation" value="ers1"/>
</dbReference>
<evidence type="ECO:0000256" key="1">
    <source>
        <dbReference type="SAM" id="MobiDB-lite"/>
    </source>
</evidence>
<feature type="region of interest" description="Disordered" evidence="1">
    <location>
        <begin position="444"/>
        <end position="468"/>
    </location>
</feature>
<feature type="compositionally biased region" description="Polar residues" evidence="1">
    <location>
        <begin position="381"/>
        <end position="395"/>
    </location>
</feature>
<reference evidence="2 4" key="1">
    <citation type="journal article" date="2011" name="Science">
        <title>Comparative functional genomics of the fission yeasts.</title>
        <authorList>
            <person name="Rhind N."/>
            <person name="Chen Z."/>
            <person name="Yassour M."/>
            <person name="Thompson D.A."/>
            <person name="Haas B.J."/>
            <person name="Habib N."/>
            <person name="Wapinski I."/>
            <person name="Roy S."/>
            <person name="Lin M.F."/>
            <person name="Heiman D.I."/>
            <person name="Young S.K."/>
            <person name="Furuya K."/>
            <person name="Guo Y."/>
            <person name="Pidoux A."/>
            <person name="Chen H.M."/>
            <person name="Robbertse B."/>
            <person name="Goldberg J.M."/>
            <person name="Aoki K."/>
            <person name="Bayne E.H."/>
            <person name="Berlin A.M."/>
            <person name="Desjardins C.A."/>
            <person name="Dobbs E."/>
            <person name="Dukaj L."/>
            <person name="Fan L."/>
            <person name="FitzGerald M.G."/>
            <person name="French C."/>
            <person name="Gujja S."/>
            <person name="Hansen K."/>
            <person name="Keifenheim D."/>
            <person name="Levin J.Z."/>
            <person name="Mosher R.A."/>
            <person name="Mueller C.A."/>
            <person name="Pfiffner J."/>
            <person name="Priest M."/>
            <person name="Russ C."/>
            <person name="Smialowska A."/>
            <person name="Swoboda P."/>
            <person name="Sykes S.M."/>
            <person name="Vaughn M."/>
            <person name="Vengrova S."/>
            <person name="Yoder R."/>
            <person name="Zeng Q."/>
            <person name="Allshire R."/>
            <person name="Baulcombe D."/>
            <person name="Birren B.W."/>
            <person name="Brown W."/>
            <person name="Ekwall K."/>
            <person name="Kellis M."/>
            <person name="Leatherwood J."/>
            <person name="Levin H."/>
            <person name="Margalit H."/>
            <person name="Martienssen R."/>
            <person name="Nieduszynski C.A."/>
            <person name="Spatafora J.W."/>
            <person name="Friedman N."/>
            <person name="Dalgaard J.Z."/>
            <person name="Baumann P."/>
            <person name="Niki H."/>
            <person name="Regev A."/>
            <person name="Nusbaum C."/>
        </authorList>
    </citation>
    <scope>NUCLEOTIDE SEQUENCE [LARGE SCALE GENOMIC DNA]</scope>
    <source>
        <strain evidence="4">yFS275 / FY16936</strain>
    </source>
</reference>
<proteinExistence type="predicted"/>
<dbReference type="Proteomes" id="UP000001744">
    <property type="component" value="Unassembled WGS sequence"/>
</dbReference>
<dbReference type="RefSeq" id="XP_002175371.1">
    <property type="nucleotide sequence ID" value="XM_002175335.1"/>
</dbReference>
<evidence type="ECO:0000313" key="2">
    <source>
        <dbReference type="EMBL" id="EEB09078.1"/>
    </source>
</evidence>
<evidence type="ECO:0000313" key="4">
    <source>
        <dbReference type="Proteomes" id="UP000001744"/>
    </source>
</evidence>
<name>B6K6C4_SCHJY</name>
<feature type="region of interest" description="Disordered" evidence="1">
    <location>
        <begin position="380"/>
        <end position="420"/>
    </location>
</feature>
<sequence length="889" mass="100684">MKTSHNGHKYTTYFLKSPFLLGTEATQTLSRKYLALNGVVSVTFIEKTNTFKIIGNFRSQRYAIESYKLFTNYLREAVDLAEQDENSNTSPRPLYFQTNCLKLNAGNFVEQYLAYIDRLQRTKKSPLPVDPGKVTKPASLPQKTFVQKSWSPKILKTTVKHVFIRPDGKNVLQLLAAEEKAEFNFPAEADRVDLRTQNEESMQRLLERIDELEQTLAGKIVWLYEYNLLYPGLIKNAEIKFVSLKVQQLFYSVFQNVSRPLPLGFDLGKSYTLRLVKFDDKLKKHRPCKIKVRPITSSPSDEKGFRIFQSSQPKPEVLVPAKSILESKKPVSTNPAPTKKQTKSRQQKQTFCVEIPLKPRIINRKSTILGEKKVENRAVGLNSQKASLQAKQPSSEKPPRRSFLPPKPPKVAESPEVEDEEFVQRKATSYLAYQKSIEKAAALSQPSENATLLTPKPVSVDDTAQPRTAPVARVGTPISSHAIRDSPIKENFAMLKEQEEIASATDDSIIGGLDGISLKDSPKRLIQKAVTDRSLKLSFRNSPNFSLTLHNACDQPRDMDKYIEEVNDWNLKKIHVYLAKCAHLLQFFKGDIEFAAHFGKTIYTGLDSAVHQGYYTYKNLIKSLDLKQAVFFDSLTKRVDDIDVFLNKQVDISGRRARALIKSDNLIANTSIRITVRILDDNNSKRSFTIYANSELQDVHYLENVQMVGTCNLNVALTFWDAQLRFNTYRQIKLPVLDSLIESFRLKKGDNGNRKLTFSISPNIVVESVERVCEVAVAFNEELLPNKTNFELKVSMVEALSPVVSSEANETHVLLDGSINTVRYKIRVCSPFMQGEFRKNKTLKRKRAADWEIANDSFLGAGSHYGTTDLYALILILTKQLDGVGCAEL</sequence>
<evidence type="ECO:0000313" key="3">
    <source>
        <dbReference type="JaponicusDB" id="SJAG_04253"/>
    </source>
</evidence>
<organism evidence="2 4">
    <name type="scientific">Schizosaccharomyces japonicus (strain yFS275 / FY16936)</name>
    <name type="common">Fission yeast</name>
    <dbReference type="NCBI Taxonomy" id="402676"/>
    <lineage>
        <taxon>Eukaryota</taxon>
        <taxon>Fungi</taxon>
        <taxon>Dikarya</taxon>
        <taxon>Ascomycota</taxon>
        <taxon>Taphrinomycotina</taxon>
        <taxon>Schizosaccharomycetes</taxon>
        <taxon>Schizosaccharomycetales</taxon>
        <taxon>Schizosaccharomycetaceae</taxon>
        <taxon>Schizosaccharomyces</taxon>
    </lineage>
</organism>
<dbReference type="HOGENOM" id="CLU_324702_0_0_1"/>
<gene>
    <name evidence="3" type="primary">ers1</name>
    <name evidence="2" type="ORF">SJAG_04253</name>
</gene>
<dbReference type="AlphaFoldDB" id="B6K6C4"/>
<accession>B6K6C4</accession>
<dbReference type="VEuPathDB" id="FungiDB:SJAG_04253"/>